<accession>A0ABW5XXB2</accession>
<evidence type="ECO:0000313" key="3">
    <source>
        <dbReference type="Proteomes" id="UP001597568"/>
    </source>
</evidence>
<gene>
    <name evidence="2" type="ORF">ACFSY7_03530</name>
</gene>
<dbReference type="EMBL" id="JBHUOR010000019">
    <property type="protein sequence ID" value="MFD2867576.1"/>
    <property type="molecule type" value="Genomic_DNA"/>
</dbReference>
<comment type="caution">
    <text evidence="2">The sequence shown here is derived from an EMBL/GenBank/DDBJ whole genome shotgun (WGS) entry which is preliminary data.</text>
</comment>
<evidence type="ECO:0000313" key="2">
    <source>
        <dbReference type="EMBL" id="MFD2867576.1"/>
    </source>
</evidence>
<feature type="region of interest" description="Disordered" evidence="1">
    <location>
        <begin position="159"/>
        <end position="180"/>
    </location>
</feature>
<evidence type="ECO:0000256" key="1">
    <source>
        <dbReference type="SAM" id="MobiDB-lite"/>
    </source>
</evidence>
<sequence>MSSPVVSATKKRMRKLKAIRTNALLQGNDKAFKKAERELEKCRAILGTKNRRKKMIEAARTEEVQFLASIDYKMLHRASRGFTQPDGAAAFYLGISMTRYRTIKKKLLGDEMMDTATVEKTAANDTLESFLREKAEREEHVKFLEETVRKLTDHIVKSDAEKEKMQEELTALRNQSASTSQNDISAEFETLKSIVQPLLAHFTTSLEKG</sequence>
<proteinExistence type="predicted"/>
<organism evidence="2 3">
    <name type="scientific">Kurthia populi</name>
    <dbReference type="NCBI Taxonomy" id="1562132"/>
    <lineage>
        <taxon>Bacteria</taxon>
        <taxon>Bacillati</taxon>
        <taxon>Bacillota</taxon>
        <taxon>Bacilli</taxon>
        <taxon>Bacillales</taxon>
        <taxon>Caryophanaceae</taxon>
        <taxon>Kurthia</taxon>
    </lineage>
</organism>
<name>A0ABW5XXB2_9BACL</name>
<keyword evidence="3" id="KW-1185">Reference proteome</keyword>
<dbReference type="Proteomes" id="UP001597568">
    <property type="component" value="Unassembled WGS sequence"/>
</dbReference>
<reference evidence="3" key="1">
    <citation type="journal article" date="2019" name="Int. J. Syst. Evol. Microbiol.">
        <title>The Global Catalogue of Microorganisms (GCM) 10K type strain sequencing project: providing services to taxonomists for standard genome sequencing and annotation.</title>
        <authorList>
            <consortium name="The Broad Institute Genomics Platform"/>
            <consortium name="The Broad Institute Genome Sequencing Center for Infectious Disease"/>
            <person name="Wu L."/>
            <person name="Ma J."/>
        </authorList>
    </citation>
    <scope>NUCLEOTIDE SEQUENCE [LARGE SCALE GENOMIC DNA]</scope>
    <source>
        <strain evidence="3">KCTC 33522</strain>
    </source>
</reference>
<protein>
    <submittedName>
        <fullName evidence="2">Uncharacterized protein</fullName>
    </submittedName>
</protein>